<evidence type="ECO:0000313" key="2">
    <source>
        <dbReference type="Proteomes" id="UP000694255"/>
    </source>
</evidence>
<dbReference type="GO" id="GO:0005739">
    <property type="term" value="C:mitochondrion"/>
    <property type="evidence" value="ECO:0007669"/>
    <property type="project" value="TreeGrafter"/>
</dbReference>
<dbReference type="PANTHER" id="PTHR28152:SF1">
    <property type="entry name" value="HYDROXYACYL-THIOESTER DEHYDRATASE TYPE 2, MITOCHONDRIAL"/>
    <property type="match status" value="1"/>
</dbReference>
<dbReference type="AlphaFoldDB" id="A0A8J5QJS4"/>
<evidence type="ECO:0008006" key="3">
    <source>
        <dbReference type="Google" id="ProtNLM"/>
    </source>
</evidence>
<proteinExistence type="predicted"/>
<dbReference type="GeneID" id="73467252"/>
<dbReference type="PANTHER" id="PTHR28152">
    <property type="entry name" value="HYDROXYACYL-THIOESTER DEHYDRATASE TYPE 2, MITOCHONDRIAL"/>
    <property type="match status" value="1"/>
</dbReference>
<dbReference type="EMBL" id="JAGSYN010000044">
    <property type="protein sequence ID" value="KAG7666021.1"/>
    <property type="molecule type" value="Genomic_DNA"/>
</dbReference>
<reference evidence="1 2" key="1">
    <citation type="journal article" date="2021" name="DNA Res.">
        <title>Genome analysis of Candida subhashii reveals its hybrid nature and dual mitochondrial genome conformations.</title>
        <authorList>
            <person name="Mixao V."/>
            <person name="Hegedusova E."/>
            <person name="Saus E."/>
            <person name="Pryszcz L.P."/>
            <person name="Cillingova A."/>
            <person name="Nosek J."/>
            <person name="Gabaldon T."/>
        </authorList>
    </citation>
    <scope>NUCLEOTIDE SEQUENCE [LARGE SCALE GENOMIC DNA]</scope>
    <source>
        <strain evidence="1 2">CBS 10753</strain>
    </source>
</reference>
<dbReference type="GO" id="GO:0019171">
    <property type="term" value="F:(3R)-hydroxyacyl-[acyl-carrier-protein] dehydratase activity"/>
    <property type="evidence" value="ECO:0007669"/>
    <property type="project" value="TreeGrafter"/>
</dbReference>
<protein>
    <recommendedName>
        <fullName evidence="3">Hydroxyacyl-thioester dehydratase type 2, mitochondrial</fullName>
    </recommendedName>
</protein>
<organism evidence="1 2">
    <name type="scientific">[Candida] subhashii</name>
    <dbReference type="NCBI Taxonomy" id="561895"/>
    <lineage>
        <taxon>Eukaryota</taxon>
        <taxon>Fungi</taxon>
        <taxon>Dikarya</taxon>
        <taxon>Ascomycota</taxon>
        <taxon>Saccharomycotina</taxon>
        <taxon>Pichiomycetes</taxon>
        <taxon>Debaryomycetaceae</taxon>
        <taxon>Spathaspora</taxon>
    </lineage>
</organism>
<gene>
    <name evidence="1" type="ORF">J8A68_000451</name>
</gene>
<comment type="caution">
    <text evidence="1">The sequence shown here is derived from an EMBL/GenBank/DDBJ whole genome shotgun (WGS) entry which is preliminary data.</text>
</comment>
<accession>A0A8J5QJS4</accession>
<dbReference type="Proteomes" id="UP000694255">
    <property type="component" value="Unassembled WGS sequence"/>
</dbReference>
<dbReference type="RefSeq" id="XP_049266253.1">
    <property type="nucleotide sequence ID" value="XM_049408504.1"/>
</dbReference>
<keyword evidence="2" id="KW-1185">Reference proteome</keyword>
<dbReference type="InterPro" id="IPR052741">
    <property type="entry name" value="Mitochondrial_HTD2"/>
</dbReference>
<name>A0A8J5QJS4_9ASCO</name>
<evidence type="ECO:0000313" key="1">
    <source>
        <dbReference type="EMBL" id="KAG7666021.1"/>
    </source>
</evidence>
<sequence>MLQTTPSTTTGTAADPVPFPNSLYTPWNQGFHFLFNNQLNLKLGSDGYDNYQAPINHQGEQLYLRRLWARGEIQFIDTPKINTNLTCTESIKSVRMIEEDTFVTIVRNFQESETGKELLIENRTLAYTNQLYNPANNRCKVLEGEISSAKDMCISYVDLLKYSMLTFNLHKIHFDPKYCRSIEDLPTTIVQGPLQVTLLLYWFGINYPDLKVSNFKYRTYEPCFVHEEICLNIAKEKDNEFVLSIFNKETKRVYIDGSLTTSV</sequence>
<dbReference type="OrthoDB" id="3257538at2759"/>